<proteinExistence type="predicted"/>
<dbReference type="SUPFAM" id="SSF88723">
    <property type="entry name" value="PIN domain-like"/>
    <property type="match status" value="1"/>
</dbReference>
<evidence type="ECO:0000256" key="2">
    <source>
        <dbReference type="ARBA" id="ARBA00022722"/>
    </source>
</evidence>
<evidence type="ECO:0000313" key="8">
    <source>
        <dbReference type="EMBL" id="RIT28087.1"/>
    </source>
</evidence>
<dbReference type="EMBL" id="QXBN01000057">
    <property type="protein sequence ID" value="RIT28087.1"/>
    <property type="molecule type" value="Genomic_DNA"/>
</dbReference>
<dbReference type="Proteomes" id="UP000284557">
    <property type="component" value="Unassembled WGS sequence"/>
</dbReference>
<dbReference type="AlphaFoldDB" id="A0ABD7HFU7"/>
<organism evidence="8 9">
    <name type="scientific">Mycobacteroides abscessus</name>
    <dbReference type="NCBI Taxonomy" id="36809"/>
    <lineage>
        <taxon>Bacteria</taxon>
        <taxon>Bacillati</taxon>
        <taxon>Actinomycetota</taxon>
        <taxon>Actinomycetes</taxon>
        <taxon>Mycobacteriales</taxon>
        <taxon>Mycobacteriaceae</taxon>
        <taxon>Mycobacteroides</taxon>
    </lineage>
</organism>
<evidence type="ECO:0000256" key="1">
    <source>
        <dbReference type="ARBA" id="ARBA00022649"/>
    </source>
</evidence>
<keyword evidence="5" id="KW-0460">Magnesium</keyword>
<sequence length="336" mass="37632">MARIRVVLDACVLLPYQLADLLLRLADAELYEPLWSEAILDEVQRNLVTTFGVPSEKATKRLNHMRSAFPNAEVTGYEQLVDAMTTDAKDRHVAAAAVRGHAAIIVTANIRDFPPEALSPYDIEAVHPDDFLQDQLDLSPAMTLECLQRQRAEYTRPRFTFTEFYLTLANTVPEFATRAATAERDSLPDEAPTPLEIVSNEAAHQAFFPDRDPHPSRPLESAYLWWCALLNKSELINALHGLTYHPPAWGDYEWAEQSLSGSGLMQFSERCPDDDTIVYAKFMPNVAHPVRAFGEIPIDSAHILTMVLCPDGLWRAWGLSHNYFPSAAEVRGEANA</sequence>
<evidence type="ECO:0000256" key="3">
    <source>
        <dbReference type="ARBA" id="ARBA00022723"/>
    </source>
</evidence>
<evidence type="ECO:0000256" key="5">
    <source>
        <dbReference type="ARBA" id="ARBA00022842"/>
    </source>
</evidence>
<keyword evidence="4" id="KW-0378">Hydrolase</keyword>
<protein>
    <submittedName>
        <fullName evidence="8">PIN domain-containing protein</fullName>
    </submittedName>
</protein>
<dbReference type="GO" id="GO:0016787">
    <property type="term" value="F:hydrolase activity"/>
    <property type="evidence" value="ECO:0007669"/>
    <property type="project" value="UniProtKB-KW"/>
</dbReference>
<dbReference type="GO" id="GO:0004518">
    <property type="term" value="F:nuclease activity"/>
    <property type="evidence" value="ECO:0007669"/>
    <property type="project" value="UniProtKB-KW"/>
</dbReference>
<gene>
    <name evidence="8" type="ORF">D2E76_27705</name>
</gene>
<keyword evidence="2" id="KW-0540">Nuclease</keyword>
<keyword evidence="1" id="KW-1277">Toxin-antitoxin system</keyword>
<reference evidence="8 9" key="1">
    <citation type="submission" date="2018-08" db="EMBL/GenBank/DDBJ databases">
        <title>Linezolid Resistance in Mycobacterium abscessus: MIC Distribution and Comprehensive Investigation of Resistance Mechanisms.</title>
        <authorList>
            <person name="Ye M."/>
            <person name="Xu L."/>
            <person name="Zou Y."/>
            <person name="Li B."/>
            <person name="Guo Q."/>
            <person name="Zhang Y."/>
            <person name="Zhan M."/>
            <person name="Xu B."/>
            <person name="Yu F."/>
            <person name="Zhang Z."/>
            <person name="Chu H."/>
        </authorList>
    </citation>
    <scope>NUCLEOTIDE SEQUENCE [LARGE SCALE GENOMIC DNA]</scope>
    <source>
        <strain evidence="8 9">G143</strain>
    </source>
</reference>
<evidence type="ECO:0000259" key="6">
    <source>
        <dbReference type="Pfam" id="PF13470"/>
    </source>
</evidence>
<feature type="domain" description="VapC50 C-terminal" evidence="7">
    <location>
        <begin position="128"/>
        <end position="179"/>
    </location>
</feature>
<evidence type="ECO:0000313" key="9">
    <source>
        <dbReference type="Proteomes" id="UP000284557"/>
    </source>
</evidence>
<dbReference type="RefSeq" id="WP_119596634.1">
    <property type="nucleotide sequence ID" value="NZ_QXBN01000057.1"/>
</dbReference>
<keyword evidence="3" id="KW-0479">Metal-binding</keyword>
<accession>A0ABD7HFU7</accession>
<feature type="domain" description="PIN" evidence="6">
    <location>
        <begin position="5"/>
        <end position="111"/>
    </location>
</feature>
<dbReference type="InterPro" id="IPR002716">
    <property type="entry name" value="PIN_dom"/>
</dbReference>
<evidence type="ECO:0000256" key="4">
    <source>
        <dbReference type="ARBA" id="ARBA00022801"/>
    </source>
</evidence>
<dbReference type="InterPro" id="IPR058652">
    <property type="entry name" value="VapC50_C"/>
</dbReference>
<dbReference type="Pfam" id="PF13470">
    <property type="entry name" value="PIN_3"/>
    <property type="match status" value="1"/>
</dbReference>
<dbReference type="InterPro" id="IPR029060">
    <property type="entry name" value="PIN-like_dom_sf"/>
</dbReference>
<dbReference type="Pfam" id="PF26343">
    <property type="entry name" value="VapC50_C"/>
    <property type="match status" value="1"/>
</dbReference>
<dbReference type="GO" id="GO:0046872">
    <property type="term" value="F:metal ion binding"/>
    <property type="evidence" value="ECO:0007669"/>
    <property type="project" value="UniProtKB-KW"/>
</dbReference>
<evidence type="ECO:0000259" key="7">
    <source>
        <dbReference type="Pfam" id="PF26343"/>
    </source>
</evidence>
<name>A0ABD7HFU7_9MYCO</name>
<comment type="caution">
    <text evidence="8">The sequence shown here is derived from an EMBL/GenBank/DDBJ whole genome shotgun (WGS) entry which is preliminary data.</text>
</comment>